<dbReference type="GO" id="GO:0000041">
    <property type="term" value="P:transition metal ion transport"/>
    <property type="evidence" value="ECO:0007669"/>
    <property type="project" value="InterPro"/>
</dbReference>
<protein>
    <submittedName>
        <fullName evidence="8">Cobalt transporter CbiM</fullName>
    </submittedName>
</protein>
<dbReference type="EMBL" id="JARPTC010000007">
    <property type="protein sequence ID" value="MDO7786792.1"/>
    <property type="molecule type" value="Genomic_DNA"/>
</dbReference>
<evidence type="ECO:0000313" key="8">
    <source>
        <dbReference type="EMBL" id="MDO7786792.1"/>
    </source>
</evidence>
<feature type="transmembrane region" description="Helical" evidence="7">
    <location>
        <begin position="40"/>
        <end position="61"/>
    </location>
</feature>
<dbReference type="InterPro" id="IPR002751">
    <property type="entry name" value="CbiM/NikMN"/>
</dbReference>
<dbReference type="RefSeq" id="WP_304541895.1">
    <property type="nucleotide sequence ID" value="NZ_JARPTC010000007.1"/>
</dbReference>
<dbReference type="Proteomes" id="UP001172911">
    <property type="component" value="Unassembled WGS sequence"/>
</dbReference>
<keyword evidence="4 7" id="KW-0812">Transmembrane</keyword>
<evidence type="ECO:0000256" key="5">
    <source>
        <dbReference type="ARBA" id="ARBA00022989"/>
    </source>
</evidence>
<organism evidence="8 9">
    <name type="scientific">Desulforamulus aquiferis</name>
    <dbReference type="NCBI Taxonomy" id="1397668"/>
    <lineage>
        <taxon>Bacteria</taxon>
        <taxon>Bacillati</taxon>
        <taxon>Bacillota</taxon>
        <taxon>Clostridia</taxon>
        <taxon>Eubacteriales</taxon>
        <taxon>Peptococcaceae</taxon>
        <taxon>Desulforamulus</taxon>
    </lineage>
</organism>
<feature type="transmembrane region" description="Helical" evidence="7">
    <location>
        <begin position="135"/>
        <end position="164"/>
    </location>
</feature>
<accession>A0AAW7ZBN0</accession>
<dbReference type="PANTHER" id="PTHR34229:SF1">
    <property type="entry name" value="METAL TRANSPORT PROTEIN HI_1621-RELATED"/>
    <property type="match status" value="1"/>
</dbReference>
<evidence type="ECO:0000256" key="6">
    <source>
        <dbReference type="ARBA" id="ARBA00023136"/>
    </source>
</evidence>
<feature type="transmembrane region" description="Helical" evidence="7">
    <location>
        <begin position="7"/>
        <end position="28"/>
    </location>
</feature>
<sequence length="212" mass="22621">MHIPDGILPTSVCLAGYAVTGVATWYSLGRINSQDDPREGIPKASLLAAAFMVASWIHIPIPPTSVHLVLIGLMGAILGCYAFPAILIGLFFQAVLFQHGGLTTLGINASVMGISALLAHHIFQARNLFAWDGKIKLYVFGFIAGAFGTGIAAVVMFVILFNTIPAHLDVAAEKAGIYALTLAHVPLMIIEGLFTALVVIFLKRVKPELLKM</sequence>
<keyword evidence="5 7" id="KW-1133">Transmembrane helix</keyword>
<comment type="subcellular location">
    <subcellularLocation>
        <location evidence="1">Cell membrane</location>
        <topology evidence="1">Multi-pass membrane protein</topology>
    </subcellularLocation>
</comment>
<dbReference type="Gene3D" id="1.10.1760.20">
    <property type="match status" value="1"/>
</dbReference>
<name>A0AAW7ZBN0_9FIRM</name>
<reference evidence="8" key="1">
    <citation type="journal article" date="2023" name="J. Hazard. Mater.">
        <title>Anaerobic biodegradation of pyrene and benzo[a]pyrene by a new sulfate-reducing Desulforamulus aquiferis strain DSA.</title>
        <authorList>
            <person name="Zhang Z."/>
            <person name="Sun J."/>
            <person name="Gong X."/>
            <person name="Wang C."/>
            <person name="Wang H."/>
        </authorList>
    </citation>
    <scope>NUCLEOTIDE SEQUENCE</scope>
    <source>
        <strain evidence="8">DSA</strain>
    </source>
</reference>
<gene>
    <name evidence="8" type="primary">cbiM</name>
    <name evidence="8" type="ORF">P6N53_06100</name>
</gene>
<keyword evidence="2" id="KW-0813">Transport</keyword>
<evidence type="ECO:0000256" key="1">
    <source>
        <dbReference type="ARBA" id="ARBA00004651"/>
    </source>
</evidence>
<evidence type="ECO:0000313" key="9">
    <source>
        <dbReference type="Proteomes" id="UP001172911"/>
    </source>
</evidence>
<dbReference type="AlphaFoldDB" id="A0AAW7ZBN0"/>
<dbReference type="Pfam" id="PF01891">
    <property type="entry name" value="CbiM"/>
    <property type="match status" value="1"/>
</dbReference>
<evidence type="ECO:0000256" key="7">
    <source>
        <dbReference type="SAM" id="Phobius"/>
    </source>
</evidence>
<comment type="caution">
    <text evidence="8">The sequence shown here is derived from an EMBL/GenBank/DDBJ whole genome shotgun (WGS) entry which is preliminary data.</text>
</comment>
<keyword evidence="6 7" id="KW-0472">Membrane</keyword>
<dbReference type="PANTHER" id="PTHR34229">
    <property type="entry name" value="METAL TRANSPORT PROTEIN HI_1621-RELATED"/>
    <property type="match status" value="1"/>
</dbReference>
<keyword evidence="3" id="KW-1003">Cell membrane</keyword>
<dbReference type="NCBIfam" id="NF004906">
    <property type="entry name" value="PRK06265.2-1"/>
    <property type="match status" value="1"/>
</dbReference>
<evidence type="ECO:0000256" key="2">
    <source>
        <dbReference type="ARBA" id="ARBA00022448"/>
    </source>
</evidence>
<evidence type="ECO:0000256" key="4">
    <source>
        <dbReference type="ARBA" id="ARBA00022692"/>
    </source>
</evidence>
<feature type="transmembrane region" description="Helical" evidence="7">
    <location>
        <begin position="176"/>
        <end position="202"/>
    </location>
</feature>
<dbReference type="GO" id="GO:0005886">
    <property type="term" value="C:plasma membrane"/>
    <property type="evidence" value="ECO:0007669"/>
    <property type="project" value="UniProtKB-SubCell"/>
</dbReference>
<keyword evidence="9" id="KW-1185">Reference proteome</keyword>
<evidence type="ECO:0000256" key="3">
    <source>
        <dbReference type="ARBA" id="ARBA00022475"/>
    </source>
</evidence>
<feature type="transmembrane region" description="Helical" evidence="7">
    <location>
        <begin position="102"/>
        <end position="123"/>
    </location>
</feature>
<feature type="transmembrane region" description="Helical" evidence="7">
    <location>
        <begin position="68"/>
        <end position="96"/>
    </location>
</feature>
<proteinExistence type="predicted"/>
<reference evidence="8" key="2">
    <citation type="submission" date="2023-03" db="EMBL/GenBank/DDBJ databases">
        <authorList>
            <person name="Zhang Z."/>
        </authorList>
    </citation>
    <scope>NUCLEOTIDE SEQUENCE</scope>
    <source>
        <strain evidence="8">DSA</strain>
    </source>
</reference>